<dbReference type="InterPro" id="IPR023395">
    <property type="entry name" value="MCP_dom_sf"/>
</dbReference>
<comment type="caution">
    <text evidence="13">The sequence shown here is derived from an EMBL/GenBank/DDBJ whole genome shotgun (WGS) entry which is preliminary data.</text>
</comment>
<keyword evidence="3 10" id="KW-0813">Transport</keyword>
<dbReference type="Gene3D" id="1.50.40.10">
    <property type="entry name" value="Mitochondrial carrier domain"/>
    <property type="match status" value="1"/>
</dbReference>
<dbReference type="GO" id="GO:0015228">
    <property type="term" value="F:coenzyme A transmembrane transporter activity"/>
    <property type="evidence" value="ECO:0007669"/>
    <property type="project" value="TreeGrafter"/>
</dbReference>
<evidence type="ECO:0000256" key="3">
    <source>
        <dbReference type="ARBA" id="ARBA00022448"/>
    </source>
</evidence>
<reference evidence="13 14" key="1">
    <citation type="submission" date="2017-12" db="EMBL/GenBank/DDBJ databases">
        <title>Sequencing, de novo assembly and annotation of complete genome of a new Thraustochytrid species, strain FCC1311.</title>
        <authorList>
            <person name="Sedici K."/>
            <person name="Godart F."/>
            <person name="Aiese Cigliano R."/>
            <person name="Sanseverino W."/>
            <person name="Barakat M."/>
            <person name="Ortet P."/>
            <person name="Marechal E."/>
            <person name="Cagnac O."/>
            <person name="Amato A."/>
        </authorList>
    </citation>
    <scope>NUCLEOTIDE SEQUENCE [LARGE SCALE GENOMIC DNA]</scope>
</reference>
<dbReference type="GO" id="GO:0044610">
    <property type="term" value="F:FMN transmembrane transporter activity"/>
    <property type="evidence" value="ECO:0007669"/>
    <property type="project" value="TreeGrafter"/>
</dbReference>
<dbReference type="InterPro" id="IPR052217">
    <property type="entry name" value="Mito/Peroxisomal_Carrier"/>
</dbReference>
<feature type="repeat" description="Solcar" evidence="9">
    <location>
        <begin position="118"/>
        <end position="245"/>
    </location>
</feature>
<feature type="transmembrane region" description="Helical" evidence="12">
    <location>
        <begin position="71"/>
        <end position="93"/>
    </location>
</feature>
<evidence type="ECO:0000256" key="7">
    <source>
        <dbReference type="ARBA" id="ARBA00023136"/>
    </source>
</evidence>
<dbReference type="AlphaFoldDB" id="A0A2R5GLV3"/>
<evidence type="ECO:0000313" key="14">
    <source>
        <dbReference type="Proteomes" id="UP000241890"/>
    </source>
</evidence>
<feature type="repeat" description="Solcar" evidence="9">
    <location>
        <begin position="15"/>
        <end position="100"/>
    </location>
</feature>
<dbReference type="GO" id="GO:0015230">
    <property type="term" value="F:FAD transmembrane transporter activity"/>
    <property type="evidence" value="ECO:0007669"/>
    <property type="project" value="TreeGrafter"/>
</dbReference>
<evidence type="ECO:0000256" key="9">
    <source>
        <dbReference type="PROSITE-ProRule" id="PRU00282"/>
    </source>
</evidence>
<protein>
    <submittedName>
        <fullName evidence="13">Mitochondrial substrate carrier family protein Q</fullName>
    </submittedName>
</protein>
<dbReference type="PROSITE" id="PS50920">
    <property type="entry name" value="SOLCAR"/>
    <property type="match status" value="3"/>
</dbReference>
<sequence length="412" mass="44381">MGAGKDGHVNTLLSRTTLAHAVSGSVGSVLAMMLTYPLDRVRTMKQLSRGGKEGGVVEVLRSILEKEGWHGLYAGLQPMLVALGASNFVYFYWFTALRAGLQYLARKSKPRGALADPNGPISNLLLASVAGTLNVLLTTPLWVAYTRLAVQMMSRSKAKAEARAKAAAMTAGEKDNATKPAAVSEQANKADDKDAEPQYTGMLDAMRKIAERDGAASLWSGLGPSLILVSNPSVQFASYEWLKHALLKFRLKMEPTTRDLMHIGEVMEGATEDVVSEAVLGTELSSIEYLLLGATAKLIATVVTYPLQVAQTRLRAEANKRKALAADRATGSLSADQEAQAAEAESQAPLTTLSCLRKIYHLDGIPGLFAGMEAKLLQTCLTSAFMFAAYEQICAIILRFILWRKVSSKQSA</sequence>
<evidence type="ECO:0000256" key="8">
    <source>
        <dbReference type="ARBA" id="ARBA00023140"/>
    </source>
</evidence>
<keyword evidence="8" id="KW-0576">Peroxisome</keyword>
<evidence type="ECO:0000256" key="2">
    <source>
        <dbReference type="ARBA" id="ARBA00006375"/>
    </source>
</evidence>
<comment type="subcellular location">
    <subcellularLocation>
        <location evidence="1">Peroxisome membrane</location>
        <topology evidence="1">Multi-pass membrane protein</topology>
    </subcellularLocation>
</comment>
<dbReference type="GO" id="GO:0015217">
    <property type="term" value="F:ADP transmembrane transporter activity"/>
    <property type="evidence" value="ECO:0007669"/>
    <property type="project" value="TreeGrafter"/>
</dbReference>
<dbReference type="GO" id="GO:0005347">
    <property type="term" value="F:ATP transmembrane transporter activity"/>
    <property type="evidence" value="ECO:0007669"/>
    <property type="project" value="TreeGrafter"/>
</dbReference>
<evidence type="ECO:0000256" key="4">
    <source>
        <dbReference type="ARBA" id="ARBA00022692"/>
    </source>
</evidence>
<evidence type="ECO:0000256" key="5">
    <source>
        <dbReference type="ARBA" id="ARBA00022737"/>
    </source>
</evidence>
<feature type="region of interest" description="Disordered" evidence="11">
    <location>
        <begin position="167"/>
        <end position="196"/>
    </location>
</feature>
<dbReference type="PANTHER" id="PTHR45939:SF5">
    <property type="entry name" value="PEROXISOMAL MEMBRANE PROTEIN PMP34"/>
    <property type="match status" value="1"/>
</dbReference>
<dbReference type="InterPro" id="IPR018108">
    <property type="entry name" value="MCP_transmembrane"/>
</dbReference>
<dbReference type="InParanoid" id="A0A2R5GLV3"/>
<evidence type="ECO:0000256" key="12">
    <source>
        <dbReference type="SAM" id="Phobius"/>
    </source>
</evidence>
<accession>A0A2R5GLV3</accession>
<feature type="repeat" description="Solcar" evidence="9">
    <location>
        <begin position="284"/>
        <end position="396"/>
    </location>
</feature>
<evidence type="ECO:0000313" key="13">
    <source>
        <dbReference type="EMBL" id="GBG31860.1"/>
    </source>
</evidence>
<evidence type="ECO:0000256" key="10">
    <source>
        <dbReference type="RuleBase" id="RU000488"/>
    </source>
</evidence>
<comment type="similarity">
    <text evidence="2 10">Belongs to the mitochondrial carrier (TC 2.A.29) family.</text>
</comment>
<evidence type="ECO:0000256" key="6">
    <source>
        <dbReference type="ARBA" id="ARBA00022989"/>
    </source>
</evidence>
<keyword evidence="4 9" id="KW-0812">Transmembrane</keyword>
<evidence type="ECO:0000256" key="11">
    <source>
        <dbReference type="SAM" id="MobiDB-lite"/>
    </source>
</evidence>
<keyword evidence="6 12" id="KW-1133">Transmembrane helix</keyword>
<keyword evidence="5" id="KW-0677">Repeat</keyword>
<feature type="transmembrane region" description="Helical" evidence="12">
    <location>
        <begin position="18"/>
        <end position="38"/>
    </location>
</feature>
<dbReference type="GO" id="GO:0080122">
    <property type="term" value="F:AMP transmembrane transporter activity"/>
    <property type="evidence" value="ECO:0007669"/>
    <property type="project" value="TreeGrafter"/>
</dbReference>
<dbReference type="EMBL" id="BEYU01000109">
    <property type="protein sequence ID" value="GBG31860.1"/>
    <property type="molecule type" value="Genomic_DNA"/>
</dbReference>
<organism evidence="13 14">
    <name type="scientific">Hondaea fermentalgiana</name>
    <dbReference type="NCBI Taxonomy" id="2315210"/>
    <lineage>
        <taxon>Eukaryota</taxon>
        <taxon>Sar</taxon>
        <taxon>Stramenopiles</taxon>
        <taxon>Bigyra</taxon>
        <taxon>Labyrinthulomycetes</taxon>
        <taxon>Thraustochytrida</taxon>
        <taxon>Thraustochytriidae</taxon>
        <taxon>Hondaea</taxon>
    </lineage>
</organism>
<dbReference type="OrthoDB" id="10266426at2759"/>
<gene>
    <name evidence="13" type="ORF">FCC1311_080852</name>
</gene>
<feature type="transmembrane region" description="Helical" evidence="12">
    <location>
        <begin position="124"/>
        <end position="145"/>
    </location>
</feature>
<dbReference type="SUPFAM" id="SSF103506">
    <property type="entry name" value="Mitochondrial carrier"/>
    <property type="match status" value="1"/>
</dbReference>
<keyword evidence="7 9" id="KW-0472">Membrane</keyword>
<evidence type="ECO:0000256" key="1">
    <source>
        <dbReference type="ARBA" id="ARBA00004585"/>
    </source>
</evidence>
<dbReference type="Pfam" id="PF00153">
    <property type="entry name" value="Mito_carr"/>
    <property type="match status" value="3"/>
</dbReference>
<keyword evidence="14" id="KW-1185">Reference proteome</keyword>
<name>A0A2R5GLV3_9STRA</name>
<dbReference type="Proteomes" id="UP000241890">
    <property type="component" value="Unassembled WGS sequence"/>
</dbReference>
<proteinExistence type="inferred from homology"/>
<dbReference type="PANTHER" id="PTHR45939">
    <property type="entry name" value="PEROXISOMAL MEMBRANE PROTEIN PMP34-RELATED"/>
    <property type="match status" value="1"/>
</dbReference>
<dbReference type="GO" id="GO:0005778">
    <property type="term" value="C:peroxisomal membrane"/>
    <property type="evidence" value="ECO:0007669"/>
    <property type="project" value="UniProtKB-SubCell"/>
</dbReference>
<dbReference type="GO" id="GO:0051724">
    <property type="term" value="F:NAD transmembrane transporter activity"/>
    <property type="evidence" value="ECO:0007669"/>
    <property type="project" value="TreeGrafter"/>
</dbReference>